<keyword evidence="2" id="KW-1133">Transmembrane helix</keyword>
<dbReference type="OrthoDB" id="2971182at2759"/>
<feature type="domain" description="DUF6534" evidence="3">
    <location>
        <begin position="186"/>
        <end position="279"/>
    </location>
</feature>
<feature type="transmembrane region" description="Helical" evidence="2">
    <location>
        <begin position="32"/>
        <end position="55"/>
    </location>
</feature>
<proteinExistence type="predicted"/>
<dbReference type="PANTHER" id="PTHR40465:SF1">
    <property type="entry name" value="DUF6534 DOMAIN-CONTAINING PROTEIN"/>
    <property type="match status" value="1"/>
</dbReference>
<evidence type="ECO:0000256" key="1">
    <source>
        <dbReference type="SAM" id="MobiDB-lite"/>
    </source>
</evidence>
<feature type="transmembrane region" description="Helical" evidence="2">
    <location>
        <begin position="144"/>
        <end position="164"/>
    </location>
</feature>
<feature type="transmembrane region" description="Helical" evidence="2">
    <location>
        <begin position="67"/>
        <end position="90"/>
    </location>
</feature>
<accession>A0A5C5G2W1</accession>
<protein>
    <recommendedName>
        <fullName evidence="3">DUF6534 domain-containing protein</fullName>
    </recommendedName>
</protein>
<feature type="compositionally biased region" description="Basic and acidic residues" evidence="1">
    <location>
        <begin position="332"/>
        <end position="344"/>
    </location>
</feature>
<sequence>MSAGPMSPEDQAAAAAQLARFQFAIANVVTPVLVATFLACTLYGVLLIMAISYFSRFGRTDRLTFRLVIAVLVLTTLADTVNQCVWAFLYCVTAQTDPVVLAAFPDTLPIFAVLTGINVLFAQAFFTWRLWIISDRENWVLPSGLLLLELTAAALSFTLAYRVSQGTVVEWGNAKWLLYTWMASGAFCDLIITGAIAYYLIVRPQRVSGTATNAKLSRSNPLGRIVLKTVQTNGLSLVVQFTTLVITVTNGGQLWYAVTGFALSKVYVLSVVATLNARRTLLPGDGSSSHTHTGPHSRLSFKRGGASRTGQADQQSSVTPVLVHVTQQVEVHDEVEEKERDQRTLGELPPLGVQVGGAVPYAVRFERARENEGGEVELGRKGESM</sequence>
<evidence type="ECO:0000313" key="4">
    <source>
        <dbReference type="EMBL" id="TNY22271.1"/>
    </source>
</evidence>
<name>A0A5C5G2W1_9BASI</name>
<organism evidence="4 5">
    <name type="scientific">Rhodotorula diobovata</name>
    <dbReference type="NCBI Taxonomy" id="5288"/>
    <lineage>
        <taxon>Eukaryota</taxon>
        <taxon>Fungi</taxon>
        <taxon>Dikarya</taxon>
        <taxon>Basidiomycota</taxon>
        <taxon>Pucciniomycotina</taxon>
        <taxon>Microbotryomycetes</taxon>
        <taxon>Sporidiobolales</taxon>
        <taxon>Sporidiobolaceae</taxon>
        <taxon>Rhodotorula</taxon>
    </lineage>
</organism>
<evidence type="ECO:0000259" key="3">
    <source>
        <dbReference type="Pfam" id="PF20152"/>
    </source>
</evidence>
<dbReference type="Pfam" id="PF20152">
    <property type="entry name" value="DUF6534"/>
    <property type="match status" value="1"/>
</dbReference>
<reference evidence="4 5" key="1">
    <citation type="submission" date="2019-03" db="EMBL/GenBank/DDBJ databases">
        <title>Rhodosporidium diobovatum UCD-FST 08-225 genome sequencing, assembly, and annotation.</title>
        <authorList>
            <person name="Fakankun I.U."/>
            <person name="Fristensky B."/>
            <person name="Levin D.B."/>
        </authorList>
    </citation>
    <scope>NUCLEOTIDE SEQUENCE [LARGE SCALE GENOMIC DNA]</scope>
    <source>
        <strain evidence="4 5">UCD-FST 08-225</strain>
    </source>
</reference>
<feature type="transmembrane region" description="Helical" evidence="2">
    <location>
        <begin position="225"/>
        <end position="248"/>
    </location>
</feature>
<evidence type="ECO:0000313" key="5">
    <source>
        <dbReference type="Proteomes" id="UP000311382"/>
    </source>
</evidence>
<feature type="compositionally biased region" description="Polar residues" evidence="1">
    <location>
        <begin position="308"/>
        <end position="319"/>
    </location>
</feature>
<dbReference type="STRING" id="5288.A0A5C5G2W1"/>
<dbReference type="InterPro" id="IPR045339">
    <property type="entry name" value="DUF6534"/>
</dbReference>
<feature type="region of interest" description="Disordered" evidence="1">
    <location>
        <begin position="283"/>
        <end position="319"/>
    </location>
</feature>
<dbReference type="EMBL" id="SOZI01000028">
    <property type="protein sequence ID" value="TNY22271.1"/>
    <property type="molecule type" value="Genomic_DNA"/>
</dbReference>
<feature type="compositionally biased region" description="Low complexity" evidence="1">
    <location>
        <begin position="283"/>
        <end position="292"/>
    </location>
</feature>
<feature type="transmembrane region" description="Helical" evidence="2">
    <location>
        <begin position="110"/>
        <end position="132"/>
    </location>
</feature>
<dbReference type="PANTHER" id="PTHR40465">
    <property type="entry name" value="CHROMOSOME 1, WHOLE GENOME SHOTGUN SEQUENCE"/>
    <property type="match status" value="1"/>
</dbReference>
<keyword evidence="2" id="KW-0812">Transmembrane</keyword>
<keyword evidence="5" id="KW-1185">Reference proteome</keyword>
<keyword evidence="2" id="KW-0472">Membrane</keyword>
<dbReference type="Proteomes" id="UP000311382">
    <property type="component" value="Unassembled WGS sequence"/>
</dbReference>
<dbReference type="AlphaFoldDB" id="A0A5C5G2W1"/>
<feature type="region of interest" description="Disordered" evidence="1">
    <location>
        <begin position="332"/>
        <end position="351"/>
    </location>
</feature>
<evidence type="ECO:0000256" key="2">
    <source>
        <dbReference type="SAM" id="Phobius"/>
    </source>
</evidence>
<comment type="caution">
    <text evidence="4">The sequence shown here is derived from an EMBL/GenBank/DDBJ whole genome shotgun (WGS) entry which is preliminary data.</text>
</comment>
<feature type="transmembrane region" description="Helical" evidence="2">
    <location>
        <begin position="176"/>
        <end position="201"/>
    </location>
</feature>
<gene>
    <name evidence="4" type="ORF">DMC30DRAFT_445434</name>
</gene>